<reference evidence="4" key="1">
    <citation type="submission" date="2016-10" db="EMBL/GenBank/DDBJ databases">
        <authorList>
            <person name="Varghese N."/>
            <person name="Submissions S."/>
        </authorList>
    </citation>
    <scope>NUCLEOTIDE SEQUENCE [LARGE SCALE GENOMIC DNA]</scope>
    <source>
        <strain evidence="4">DSM 21620</strain>
    </source>
</reference>
<dbReference type="InterPro" id="IPR023198">
    <property type="entry name" value="PGP-like_dom2"/>
</dbReference>
<dbReference type="OrthoDB" id="9792518at2"/>
<dbReference type="SUPFAM" id="SSF56784">
    <property type="entry name" value="HAD-like"/>
    <property type="match status" value="1"/>
</dbReference>
<dbReference type="Pfam" id="PF13419">
    <property type="entry name" value="HAD_2"/>
    <property type="match status" value="1"/>
</dbReference>
<dbReference type="STRING" id="361279.SAMN05421663_101628"/>
<dbReference type="GO" id="GO:0008967">
    <property type="term" value="F:phosphoglycolate phosphatase activity"/>
    <property type="evidence" value="ECO:0007669"/>
    <property type="project" value="TreeGrafter"/>
</dbReference>
<dbReference type="Proteomes" id="UP000198666">
    <property type="component" value="Unassembled WGS sequence"/>
</dbReference>
<organism evidence="3 4">
    <name type="scientific">Terribacillus halophilus</name>
    <dbReference type="NCBI Taxonomy" id="361279"/>
    <lineage>
        <taxon>Bacteria</taxon>
        <taxon>Bacillati</taxon>
        <taxon>Bacillota</taxon>
        <taxon>Bacilli</taxon>
        <taxon>Bacillales</taxon>
        <taxon>Bacillaceae</taxon>
        <taxon>Terribacillus</taxon>
    </lineage>
</organism>
<dbReference type="SFLD" id="SFLDS00003">
    <property type="entry name" value="Haloacid_Dehalogenase"/>
    <property type="match status" value="1"/>
</dbReference>
<dbReference type="AlphaFoldDB" id="A0A1G6JLA9"/>
<dbReference type="InterPro" id="IPR036412">
    <property type="entry name" value="HAD-like_sf"/>
</dbReference>
<dbReference type="InterPro" id="IPR023214">
    <property type="entry name" value="HAD_sf"/>
</dbReference>
<dbReference type="GO" id="GO:0006281">
    <property type="term" value="P:DNA repair"/>
    <property type="evidence" value="ECO:0007669"/>
    <property type="project" value="TreeGrafter"/>
</dbReference>
<keyword evidence="2" id="KW-0460">Magnesium</keyword>
<dbReference type="EMBL" id="FMZB01000001">
    <property type="protein sequence ID" value="SDC19503.1"/>
    <property type="molecule type" value="Genomic_DNA"/>
</dbReference>
<gene>
    <name evidence="3" type="ORF">SAMN05421663_101628</name>
</gene>
<dbReference type="PANTHER" id="PTHR43434">
    <property type="entry name" value="PHOSPHOGLYCOLATE PHOSPHATASE"/>
    <property type="match status" value="1"/>
</dbReference>
<dbReference type="RefSeq" id="WP_093725780.1">
    <property type="nucleotide sequence ID" value="NZ_FMZB01000001.1"/>
</dbReference>
<accession>A0A1G6JLA9</accession>
<dbReference type="FunFam" id="3.40.50.1000:FF:000022">
    <property type="entry name" value="Phosphoglycolate phosphatase"/>
    <property type="match status" value="1"/>
</dbReference>
<dbReference type="NCBIfam" id="TIGR01549">
    <property type="entry name" value="HAD-SF-IA-v1"/>
    <property type="match status" value="1"/>
</dbReference>
<dbReference type="InterPro" id="IPR006439">
    <property type="entry name" value="HAD-SF_hydro_IA"/>
</dbReference>
<keyword evidence="4" id="KW-1185">Reference proteome</keyword>
<dbReference type="PANTHER" id="PTHR43434:SF26">
    <property type="entry name" value="PYROPHOSPHATASE PPAX"/>
    <property type="match status" value="1"/>
</dbReference>
<dbReference type="GO" id="GO:0005829">
    <property type="term" value="C:cytosol"/>
    <property type="evidence" value="ECO:0007669"/>
    <property type="project" value="TreeGrafter"/>
</dbReference>
<evidence type="ECO:0000256" key="1">
    <source>
        <dbReference type="ARBA" id="ARBA00022801"/>
    </source>
</evidence>
<keyword evidence="1" id="KW-0378">Hydrolase</keyword>
<dbReference type="InterPro" id="IPR050155">
    <property type="entry name" value="HAD-like_hydrolase_sf"/>
</dbReference>
<dbReference type="NCBIfam" id="TIGR01509">
    <property type="entry name" value="HAD-SF-IA-v3"/>
    <property type="match status" value="1"/>
</dbReference>
<dbReference type="SFLD" id="SFLDG01129">
    <property type="entry name" value="C1.5:_HAD__Beta-PGM__Phosphata"/>
    <property type="match status" value="1"/>
</dbReference>
<dbReference type="PRINTS" id="PR00413">
    <property type="entry name" value="HADHALOGNASE"/>
</dbReference>
<dbReference type="Gene3D" id="1.10.150.240">
    <property type="entry name" value="Putative phosphatase, domain 2"/>
    <property type="match status" value="1"/>
</dbReference>
<sequence length="212" mass="24033">MKAFTFDFDGTLADSATCSILATQEAFKLSGLTPPDSNQVLHYMGIPIEQSFKEMSTEPLCEEDFEQLLTLFRSTYKKMEQVTLRSFENMHNVLEGLSQRGIQLFVVSSKKTDVLYRNLQSLQLDKYFTDWIGSDQVTYYKPHPDGIHTILKRYGLQPHACIMIGDAIFDIEMGHAAGCRTCAVAWGSHSVTSLQQVKPTYLVMETRELLTI</sequence>
<dbReference type="SFLD" id="SFLDG01135">
    <property type="entry name" value="C1.5.6:_HAD__Beta-PGM__Phospha"/>
    <property type="match status" value="1"/>
</dbReference>
<evidence type="ECO:0000256" key="2">
    <source>
        <dbReference type="ARBA" id="ARBA00022842"/>
    </source>
</evidence>
<evidence type="ECO:0000313" key="4">
    <source>
        <dbReference type="Proteomes" id="UP000198666"/>
    </source>
</evidence>
<protein>
    <submittedName>
        <fullName evidence="3">Haloacid dehalogenase superfamily, subfamily IA, variant 3 with third motif having DD or ED/haloacid dehalogenase superfamily, subfamily IA, variant 1 with third motif having Dx(3-4)D or Dx(3-4)E</fullName>
    </submittedName>
</protein>
<name>A0A1G6JLA9_9BACI</name>
<dbReference type="InterPro" id="IPR041492">
    <property type="entry name" value="HAD_2"/>
</dbReference>
<proteinExistence type="predicted"/>
<evidence type="ECO:0000313" key="3">
    <source>
        <dbReference type="EMBL" id="SDC19503.1"/>
    </source>
</evidence>
<dbReference type="Gene3D" id="3.40.50.1000">
    <property type="entry name" value="HAD superfamily/HAD-like"/>
    <property type="match status" value="1"/>
</dbReference>